<dbReference type="InterPro" id="IPR021409">
    <property type="entry name" value="DUF3047"/>
</dbReference>
<organism evidence="1 2">
    <name type="scientific">Cupriavidus gilardii</name>
    <dbReference type="NCBI Taxonomy" id="82541"/>
    <lineage>
        <taxon>Bacteria</taxon>
        <taxon>Pseudomonadati</taxon>
        <taxon>Pseudomonadota</taxon>
        <taxon>Betaproteobacteria</taxon>
        <taxon>Burkholderiales</taxon>
        <taxon>Burkholderiaceae</taxon>
        <taxon>Cupriavidus</taxon>
    </lineage>
</organism>
<keyword evidence="2" id="KW-1185">Reference proteome</keyword>
<dbReference type="EMBL" id="CP098736">
    <property type="protein sequence ID" value="USE81525.1"/>
    <property type="molecule type" value="Genomic_DNA"/>
</dbReference>
<gene>
    <name evidence="1" type="ORF">NDR89_12205</name>
</gene>
<reference evidence="1" key="1">
    <citation type="submission" date="2022-06" db="EMBL/GenBank/DDBJ databases">
        <title>Complete genome sequence and characterization of Cupriavidus gilardii QJ1 isolated from contaminating cells.</title>
        <authorList>
            <person name="Qi J."/>
        </authorList>
    </citation>
    <scope>NUCLEOTIDE SEQUENCE</scope>
    <source>
        <strain evidence="1">QJ1</strain>
    </source>
</reference>
<name>A0ABY4W3B9_9BURK</name>
<accession>A0ABY4W3B9</accession>
<sequence>MDSAARAPSAKPSVKIAATDCRGFHKRLAASSTAKTLRTQASAGTDAAGVFQKVADGSEQEDSEPAPLSHLPLFSASDPEQSLPAGWRSWTVNRSKTPTQYALAEVDQRVVLHARAEGSASGLYVPLTPRDPGKLRWAWKTRDVIADGDNAAGPREDAPLRVFVAFDGDKSTLSLKDHLMDEMARLMTGREMPYATLMYIWGSKRAEGTVIPNPHTERVRMIVADSGTRHARQWRCHERDLRADYRAAFGKEPGRLLAVGIMTDTDNTKSQAEAWYGDIALD</sequence>
<dbReference type="Proteomes" id="UP001056648">
    <property type="component" value="Chromosome 2"/>
</dbReference>
<protein>
    <submittedName>
        <fullName evidence="1">DUF3047 domain-containing protein</fullName>
    </submittedName>
</protein>
<dbReference type="Pfam" id="PF11249">
    <property type="entry name" value="DUF3047"/>
    <property type="match status" value="1"/>
</dbReference>
<evidence type="ECO:0000313" key="1">
    <source>
        <dbReference type="EMBL" id="USE81525.1"/>
    </source>
</evidence>
<evidence type="ECO:0000313" key="2">
    <source>
        <dbReference type="Proteomes" id="UP001056648"/>
    </source>
</evidence>
<proteinExistence type="predicted"/>